<evidence type="ECO:0008006" key="3">
    <source>
        <dbReference type="Google" id="ProtNLM"/>
    </source>
</evidence>
<dbReference type="EMBL" id="FPAJ01000011">
    <property type="protein sequence ID" value="SFT17137.1"/>
    <property type="molecule type" value="Genomic_DNA"/>
</dbReference>
<sequence length="320" mass="36304">MLNLIVTAGRAGSSFLATQLNQHPSVACLNETHYLPLLLDAFGGEPTKTDDIMKIVAGTHFHDGRNILEANFPSLGISLEAWNGWKYELGKNFDLLTVAQFQAKLETFIRAKTGAKIVVDKTPCYGAHLEVFAKHLGGIRVVILSRDALPSIRSMLKHPGFLLKIRNGVNTWTDIMRHHDINAEDMSLVLRPGEEEEMAKLWAWRTTQPIWQAKQADLKYMNLLYEQMQSHPMEFFEEIESFFELEPSRDWVTQSAKQVISPSTSAVNVEIPYSKHKFRWLRALIGRFEGHQSADSRDPMSHLLTIPEVSKARSLMGYCP</sequence>
<reference evidence="2" key="1">
    <citation type="submission" date="2016-10" db="EMBL/GenBank/DDBJ databases">
        <authorList>
            <person name="Varghese N."/>
            <person name="Submissions S."/>
        </authorList>
    </citation>
    <scope>NUCLEOTIDE SEQUENCE [LARGE SCALE GENOMIC DNA]</scope>
    <source>
        <strain evidence="2">DSM 23422</strain>
    </source>
</reference>
<evidence type="ECO:0000313" key="1">
    <source>
        <dbReference type="EMBL" id="SFT17137.1"/>
    </source>
</evidence>
<dbReference type="AlphaFoldDB" id="A0A1I6VTY0"/>
<dbReference type="Gene3D" id="3.40.50.300">
    <property type="entry name" value="P-loop containing nucleotide triphosphate hydrolases"/>
    <property type="match status" value="1"/>
</dbReference>
<evidence type="ECO:0000313" key="2">
    <source>
        <dbReference type="Proteomes" id="UP000199239"/>
    </source>
</evidence>
<dbReference type="InterPro" id="IPR027417">
    <property type="entry name" value="P-loop_NTPase"/>
</dbReference>
<gene>
    <name evidence="1" type="ORF">SAMN04488040_0035</name>
</gene>
<name>A0A1I6VTY0_9RHOB</name>
<dbReference type="Proteomes" id="UP000199239">
    <property type="component" value="Unassembled WGS sequence"/>
</dbReference>
<protein>
    <recommendedName>
        <fullName evidence="3">Sulfotransferase family protein</fullName>
    </recommendedName>
</protein>
<dbReference type="OrthoDB" id="9800698at2"/>
<dbReference type="RefSeq" id="WP_093917735.1">
    <property type="nucleotide sequence ID" value="NZ_FPAJ01000011.1"/>
</dbReference>
<accession>A0A1I6VTY0</accession>
<dbReference type="STRING" id="394264.SAMN04488040_0035"/>
<proteinExistence type="predicted"/>
<keyword evidence="2" id="KW-1185">Reference proteome</keyword>
<dbReference type="Pfam" id="PF13469">
    <property type="entry name" value="Sulfotransfer_3"/>
    <property type="match status" value="1"/>
</dbReference>
<organism evidence="1 2">
    <name type="scientific">Sulfitobacter marinus</name>
    <dbReference type="NCBI Taxonomy" id="394264"/>
    <lineage>
        <taxon>Bacteria</taxon>
        <taxon>Pseudomonadati</taxon>
        <taxon>Pseudomonadota</taxon>
        <taxon>Alphaproteobacteria</taxon>
        <taxon>Rhodobacterales</taxon>
        <taxon>Roseobacteraceae</taxon>
        <taxon>Sulfitobacter</taxon>
    </lineage>
</organism>
<dbReference type="SUPFAM" id="SSF52540">
    <property type="entry name" value="P-loop containing nucleoside triphosphate hydrolases"/>
    <property type="match status" value="1"/>
</dbReference>